<protein>
    <submittedName>
        <fullName evidence="2">Uncharacterized protein</fullName>
    </submittedName>
</protein>
<comment type="caution">
    <text evidence="2">The sequence shown here is derived from an EMBL/GenBank/DDBJ whole genome shotgun (WGS) entry which is preliminary data.</text>
</comment>
<evidence type="ECO:0000256" key="1">
    <source>
        <dbReference type="SAM" id="Phobius"/>
    </source>
</evidence>
<reference evidence="3" key="1">
    <citation type="journal article" date="2018" name="Front. Microbiol.">
        <title>Genome-Based Analysis Reveals the Taxonomy and Diversity of the Family Idiomarinaceae.</title>
        <authorList>
            <person name="Liu Y."/>
            <person name="Lai Q."/>
            <person name="Shao Z."/>
        </authorList>
    </citation>
    <scope>NUCLEOTIDE SEQUENCE [LARGE SCALE GENOMIC DNA]</scope>
    <source>
        <strain evidence="3">BH195</strain>
    </source>
</reference>
<dbReference type="OrthoDB" id="6238863at2"/>
<name>A0A432XYP7_9GAMM</name>
<feature type="transmembrane region" description="Helical" evidence="1">
    <location>
        <begin position="89"/>
        <end position="109"/>
    </location>
</feature>
<keyword evidence="3" id="KW-1185">Reference proteome</keyword>
<feature type="transmembrane region" description="Helical" evidence="1">
    <location>
        <begin position="7"/>
        <end position="27"/>
    </location>
</feature>
<evidence type="ECO:0000313" key="2">
    <source>
        <dbReference type="EMBL" id="RUO53885.1"/>
    </source>
</evidence>
<organism evidence="2 3">
    <name type="scientific">Pseudidiomarina halophila</name>
    <dbReference type="NCBI Taxonomy" id="1449799"/>
    <lineage>
        <taxon>Bacteria</taxon>
        <taxon>Pseudomonadati</taxon>
        <taxon>Pseudomonadota</taxon>
        <taxon>Gammaproteobacteria</taxon>
        <taxon>Alteromonadales</taxon>
        <taxon>Idiomarinaceae</taxon>
        <taxon>Pseudidiomarina</taxon>
    </lineage>
</organism>
<keyword evidence="1" id="KW-0812">Transmembrane</keyword>
<dbReference type="EMBL" id="PIPW01000001">
    <property type="protein sequence ID" value="RUO53885.1"/>
    <property type="molecule type" value="Genomic_DNA"/>
</dbReference>
<evidence type="ECO:0000313" key="3">
    <source>
        <dbReference type="Proteomes" id="UP000287198"/>
    </source>
</evidence>
<dbReference type="AlphaFoldDB" id="A0A432XYP7"/>
<keyword evidence="1" id="KW-0472">Membrane</keyword>
<accession>A0A432XYP7</accession>
<sequence>MYRPKEVEQAIIAIWLTIALSVLNMLVDRWMTDLPADEFAFSAAVMALFCIFPYKISKGSNTARWFYSILIGMSFVLLLGGVIEGMTRVDWVATIIVIPIEIFTLFRLFHPEASAWFETKQRPA</sequence>
<dbReference type="Proteomes" id="UP000287198">
    <property type="component" value="Unassembled WGS sequence"/>
</dbReference>
<feature type="transmembrane region" description="Helical" evidence="1">
    <location>
        <begin position="65"/>
        <end position="83"/>
    </location>
</feature>
<proteinExistence type="predicted"/>
<keyword evidence="1" id="KW-1133">Transmembrane helix</keyword>
<dbReference type="RefSeq" id="WP_126760808.1">
    <property type="nucleotide sequence ID" value="NZ_JBHLTZ010000004.1"/>
</dbReference>
<gene>
    <name evidence="2" type="ORF">CWI69_00125</name>
</gene>